<evidence type="ECO:0000313" key="3">
    <source>
        <dbReference type="Proteomes" id="UP001200557"/>
    </source>
</evidence>
<keyword evidence="3" id="KW-1185">Reference proteome</keyword>
<dbReference type="Proteomes" id="UP001200557">
    <property type="component" value="Unassembled WGS sequence"/>
</dbReference>
<evidence type="ECO:0000256" key="1">
    <source>
        <dbReference type="SAM" id="MobiDB-lite"/>
    </source>
</evidence>
<sequence>MTSNPIEPAPTDPEPRHSLPPRAEIFQLFEETGGEMETELEALLTRRAAQTAKPTK</sequence>
<evidence type="ECO:0000313" key="2">
    <source>
        <dbReference type="EMBL" id="MCF2872030.1"/>
    </source>
</evidence>
<protein>
    <submittedName>
        <fullName evidence="2">Uncharacterized protein</fullName>
    </submittedName>
</protein>
<organism evidence="2 3">
    <name type="scientific">Octadecabacter dasysiphoniae</name>
    <dbReference type="NCBI Taxonomy" id="2909341"/>
    <lineage>
        <taxon>Bacteria</taxon>
        <taxon>Pseudomonadati</taxon>
        <taxon>Pseudomonadota</taxon>
        <taxon>Alphaproteobacteria</taxon>
        <taxon>Rhodobacterales</taxon>
        <taxon>Roseobacteraceae</taxon>
        <taxon>Octadecabacter</taxon>
    </lineage>
</organism>
<gene>
    <name evidence="2" type="ORF">L0664_13225</name>
</gene>
<name>A0ABS9CXM8_9RHOB</name>
<dbReference type="EMBL" id="JAKGAQ010000003">
    <property type="protein sequence ID" value="MCF2872030.1"/>
    <property type="molecule type" value="Genomic_DNA"/>
</dbReference>
<feature type="region of interest" description="Disordered" evidence="1">
    <location>
        <begin position="1"/>
        <end position="21"/>
    </location>
</feature>
<comment type="caution">
    <text evidence="2">The sequence shown here is derived from an EMBL/GenBank/DDBJ whole genome shotgun (WGS) entry which is preliminary data.</text>
</comment>
<proteinExistence type="predicted"/>
<reference evidence="2 3" key="1">
    <citation type="submission" date="2022-01" db="EMBL/GenBank/DDBJ databases">
        <title>Octadecabacter sp. nov., isolated from a marine alga.</title>
        <authorList>
            <person name="Jin M.S."/>
            <person name="Kim H.M."/>
            <person name="Han D.M."/>
            <person name="Jung J.J."/>
            <person name="Jeon C.O."/>
        </authorList>
    </citation>
    <scope>NUCLEOTIDE SEQUENCE [LARGE SCALE GENOMIC DNA]</scope>
    <source>
        <strain evidence="2 3">G9-8</strain>
    </source>
</reference>
<dbReference type="RefSeq" id="WP_235226356.1">
    <property type="nucleotide sequence ID" value="NZ_JAKGAQ010000003.1"/>
</dbReference>
<accession>A0ABS9CXM8</accession>